<organism evidence="4">
    <name type="scientific">Acidobacterium capsulatum</name>
    <dbReference type="NCBI Taxonomy" id="33075"/>
    <lineage>
        <taxon>Bacteria</taxon>
        <taxon>Pseudomonadati</taxon>
        <taxon>Acidobacteriota</taxon>
        <taxon>Terriglobia</taxon>
        <taxon>Terriglobales</taxon>
        <taxon>Acidobacteriaceae</taxon>
        <taxon>Acidobacterium</taxon>
    </lineage>
</organism>
<reference evidence="4" key="1">
    <citation type="journal article" date="2020" name="mSystems">
        <title>Genome- and Community-Level Interaction Insights into Carbon Utilization and Element Cycling Functions of Hydrothermarchaeota in Hydrothermal Sediment.</title>
        <authorList>
            <person name="Zhou Z."/>
            <person name="Liu Y."/>
            <person name="Xu W."/>
            <person name="Pan J."/>
            <person name="Luo Z.H."/>
            <person name="Li M."/>
        </authorList>
    </citation>
    <scope>NUCLEOTIDE SEQUENCE [LARGE SCALE GENOMIC DNA]</scope>
    <source>
        <strain evidence="4">SpSt-855</strain>
    </source>
</reference>
<keyword evidence="4" id="KW-0645">Protease</keyword>
<dbReference type="PANTHER" id="PTHR43592">
    <property type="entry name" value="CAAX AMINO TERMINAL PROTEASE"/>
    <property type="match status" value="1"/>
</dbReference>
<evidence type="ECO:0000256" key="2">
    <source>
        <dbReference type="SAM" id="Phobius"/>
    </source>
</evidence>
<keyword evidence="2" id="KW-1133">Transmembrane helix</keyword>
<dbReference type="PANTHER" id="PTHR43592:SF7">
    <property type="entry name" value="CAAX AMINO TERMINAL PROTEASE FAMILY PROTEIN"/>
    <property type="match status" value="1"/>
</dbReference>
<dbReference type="EMBL" id="DTKL01000020">
    <property type="protein sequence ID" value="HGY93885.1"/>
    <property type="molecule type" value="Genomic_DNA"/>
</dbReference>
<feature type="domain" description="CAAX prenyl protease 2/Lysostaphin resistance protein A-like" evidence="3">
    <location>
        <begin position="160"/>
        <end position="248"/>
    </location>
</feature>
<dbReference type="Pfam" id="PF02517">
    <property type="entry name" value="Rce1-like"/>
    <property type="match status" value="1"/>
</dbReference>
<keyword evidence="2" id="KW-0812">Transmembrane</keyword>
<sequence>MKIPESEVSMHETAMTGEPEQAAAAEQWKPLGQPVAPWWHTALIVLLLLATSVGSSLQARKGTLAVHHMTQYAATIGYEWVLLGVVWIGLRIRGVRLRTLLGVPHEGWKGLGRDFAFAGIFWVMAMAIIGCLSVGIYLLHHASATPPKGLTAIAPRSALDLLVWFALCISAGVCEEILFRGYLMRQFSFGGKAWIGVVISSLIFGASHGYEGWSRMLLLSVLGALLCLLYLKSRSLRPGMIAHAWQDIFAGLVLMGASHFHVLPK</sequence>
<feature type="transmembrane region" description="Helical" evidence="2">
    <location>
        <begin position="191"/>
        <end position="210"/>
    </location>
</feature>
<dbReference type="GO" id="GO:0008237">
    <property type="term" value="F:metallopeptidase activity"/>
    <property type="evidence" value="ECO:0007669"/>
    <property type="project" value="UniProtKB-KW"/>
</dbReference>
<keyword evidence="4" id="KW-0378">Hydrolase</keyword>
<feature type="transmembrane region" description="Helical" evidence="2">
    <location>
        <begin position="115"/>
        <end position="139"/>
    </location>
</feature>
<proteinExistence type="predicted"/>
<feature type="transmembrane region" description="Helical" evidence="2">
    <location>
        <begin position="159"/>
        <end position="179"/>
    </location>
</feature>
<feature type="compositionally biased region" description="Basic and acidic residues" evidence="1">
    <location>
        <begin position="1"/>
        <end position="10"/>
    </location>
</feature>
<feature type="region of interest" description="Disordered" evidence="1">
    <location>
        <begin position="1"/>
        <end position="23"/>
    </location>
</feature>
<feature type="transmembrane region" description="Helical" evidence="2">
    <location>
        <begin position="69"/>
        <end position="90"/>
    </location>
</feature>
<feature type="transmembrane region" description="Helical" evidence="2">
    <location>
        <begin position="216"/>
        <end position="232"/>
    </location>
</feature>
<evidence type="ECO:0000313" key="4">
    <source>
        <dbReference type="EMBL" id="HGY93885.1"/>
    </source>
</evidence>
<gene>
    <name evidence="4" type="ORF">ENW50_04240</name>
</gene>
<name>A0A7V5CT94_9BACT</name>
<dbReference type="GO" id="GO:0006508">
    <property type="term" value="P:proteolysis"/>
    <property type="evidence" value="ECO:0007669"/>
    <property type="project" value="UniProtKB-KW"/>
</dbReference>
<dbReference type="GO" id="GO:0004175">
    <property type="term" value="F:endopeptidase activity"/>
    <property type="evidence" value="ECO:0007669"/>
    <property type="project" value="UniProtKB-ARBA"/>
</dbReference>
<keyword evidence="2" id="KW-0472">Membrane</keyword>
<evidence type="ECO:0000259" key="3">
    <source>
        <dbReference type="Pfam" id="PF02517"/>
    </source>
</evidence>
<keyword evidence="4" id="KW-0482">Metalloprotease</keyword>
<accession>A0A7V5CT94</accession>
<feature type="transmembrane region" description="Helical" evidence="2">
    <location>
        <begin position="38"/>
        <end position="57"/>
    </location>
</feature>
<evidence type="ECO:0000256" key="1">
    <source>
        <dbReference type="SAM" id="MobiDB-lite"/>
    </source>
</evidence>
<dbReference type="InterPro" id="IPR003675">
    <property type="entry name" value="Rce1/LyrA-like_dom"/>
</dbReference>
<dbReference type="GO" id="GO:0080120">
    <property type="term" value="P:CAAX-box protein maturation"/>
    <property type="evidence" value="ECO:0007669"/>
    <property type="project" value="UniProtKB-ARBA"/>
</dbReference>
<comment type="caution">
    <text evidence="4">The sequence shown here is derived from an EMBL/GenBank/DDBJ whole genome shotgun (WGS) entry which is preliminary data.</text>
</comment>
<protein>
    <submittedName>
        <fullName evidence="4">CPBP family intramembrane metalloprotease</fullName>
    </submittedName>
</protein>
<dbReference type="AlphaFoldDB" id="A0A7V5CT94"/>